<dbReference type="InterPro" id="IPR013766">
    <property type="entry name" value="Thioredoxin_domain"/>
</dbReference>
<accession>A0A7D9L529</accession>
<sequence length="81" mass="9758">SKESKAIHETWKNLGKLCQKEGLTTIAQIDCSRFSEVCKKYEIIQYPTLILFKEGYRYYYNEDRTLNSLHKFVKLYFHDEL</sequence>
<proteinExistence type="predicted"/>
<dbReference type="SUPFAM" id="SSF52833">
    <property type="entry name" value="Thioredoxin-like"/>
    <property type="match status" value="1"/>
</dbReference>
<dbReference type="PANTHER" id="PTHR45672">
    <property type="entry name" value="PROTEIN DISULFIDE-ISOMERASE C17H9.14C-RELATED"/>
    <property type="match status" value="1"/>
</dbReference>
<dbReference type="CDD" id="cd02961">
    <property type="entry name" value="PDI_a_family"/>
    <property type="match status" value="1"/>
</dbReference>
<reference evidence="1" key="1">
    <citation type="submission" date="2020-04" db="EMBL/GenBank/DDBJ databases">
        <authorList>
            <person name="Alioto T."/>
            <person name="Alioto T."/>
            <person name="Gomez Garrido J."/>
        </authorList>
    </citation>
    <scope>NUCLEOTIDE SEQUENCE</scope>
    <source>
        <strain evidence="1">A484AB</strain>
    </source>
</reference>
<organism evidence="1 2">
    <name type="scientific">Paramuricea clavata</name>
    <name type="common">Red gorgonian</name>
    <name type="synonym">Violescent sea-whip</name>
    <dbReference type="NCBI Taxonomy" id="317549"/>
    <lineage>
        <taxon>Eukaryota</taxon>
        <taxon>Metazoa</taxon>
        <taxon>Cnidaria</taxon>
        <taxon>Anthozoa</taxon>
        <taxon>Octocorallia</taxon>
        <taxon>Malacalcyonacea</taxon>
        <taxon>Plexauridae</taxon>
        <taxon>Paramuricea</taxon>
    </lineage>
</organism>
<dbReference type="GO" id="GO:0003756">
    <property type="term" value="F:protein disulfide isomerase activity"/>
    <property type="evidence" value="ECO:0007669"/>
    <property type="project" value="TreeGrafter"/>
</dbReference>
<dbReference type="EMBL" id="CACRXK020013895">
    <property type="protein sequence ID" value="CAB4025920.1"/>
    <property type="molecule type" value="Genomic_DNA"/>
</dbReference>
<evidence type="ECO:0000313" key="2">
    <source>
        <dbReference type="Proteomes" id="UP001152795"/>
    </source>
</evidence>
<dbReference type="OrthoDB" id="71336at2759"/>
<protein>
    <submittedName>
        <fullName evidence="1">Thioredoxin domain-containing 5</fullName>
    </submittedName>
</protein>
<dbReference type="Proteomes" id="UP001152795">
    <property type="component" value="Unassembled WGS sequence"/>
</dbReference>
<gene>
    <name evidence="1" type="ORF">PACLA_8A030298</name>
</gene>
<dbReference type="InterPro" id="IPR051063">
    <property type="entry name" value="PDI"/>
</dbReference>
<comment type="caution">
    <text evidence="1">The sequence shown here is derived from an EMBL/GenBank/DDBJ whole genome shotgun (WGS) entry which is preliminary data.</text>
</comment>
<dbReference type="Gene3D" id="3.40.30.10">
    <property type="entry name" value="Glutaredoxin"/>
    <property type="match status" value="1"/>
</dbReference>
<dbReference type="InterPro" id="IPR036249">
    <property type="entry name" value="Thioredoxin-like_sf"/>
</dbReference>
<keyword evidence="2" id="KW-1185">Reference proteome</keyword>
<feature type="non-terminal residue" evidence="1">
    <location>
        <position position="1"/>
    </location>
</feature>
<dbReference type="Pfam" id="PF00085">
    <property type="entry name" value="Thioredoxin"/>
    <property type="match status" value="1"/>
</dbReference>
<evidence type="ECO:0000313" key="1">
    <source>
        <dbReference type="EMBL" id="CAB4025920.1"/>
    </source>
</evidence>
<name>A0A7D9L529_PARCT</name>
<dbReference type="GO" id="GO:0006457">
    <property type="term" value="P:protein folding"/>
    <property type="evidence" value="ECO:0007669"/>
    <property type="project" value="TreeGrafter"/>
</dbReference>
<dbReference type="AlphaFoldDB" id="A0A7D9L529"/>
<dbReference type="GO" id="GO:0005783">
    <property type="term" value="C:endoplasmic reticulum"/>
    <property type="evidence" value="ECO:0007669"/>
    <property type="project" value="TreeGrafter"/>
</dbReference>